<dbReference type="EMBL" id="AKKV01000031">
    <property type="protein sequence ID" value="EIT84536.1"/>
    <property type="molecule type" value="Genomic_DNA"/>
</dbReference>
<sequence>MKMPEKPTGSQWTDDQWKAIQTHGEDILVAAAAGSGKTAVLVERIITMIRNEQADVDRLLIVTFTNAAAAEMRKRIGEAIEKELHQRPASLHLRRQLSLLNKASISTLHSFCIEVLRKYYYLIDLDPSFRIANETEVELIRQEVLEELFEEHYGKENNEAFIALVDAYTSDRNDLDLQELVLKLYDFSRSHPAPDRWLLEMAAQYNVPNQTIDELPWTKELLHDTVTVLEGARQALQRGLQVTSLPGGPQPYAQTLQEDQAYVEALLNGAQQSWDHLYNAFQSGGFQTIKQARGKEIDAVLKEQVKRMRDSVKKKVTDLKEELFSRNPVSYMLHIEEMAPIITSLVSLVQQFSERFLKEKQERGLVDFSDLEHFCLEVLMAPDSTIEHPQPTEAALDYQSRFVEVLVDEYQDTNLVQETLVKLVSKRTSEQKNLFMVGDVKQSIYRFRLAEPGLFLAKYKAFSKADQGNGVRIDLSKNFRSRQEVLHATNFIFKQVMNEEVGEIQYDEAAALDFGATYYPTSAHQEAEVLLINKATTVYNDDGEDTGETEKSDHETVILEARVMAERIKQMIGKEHEPHMIFDSKRGEMRPVQYKDIVILMRATSAWAPVIMEEFKRQGIPTYAELSSGYFEAVEVGVMLSLLKMIDNPLQDIPVASVLRSPIVGLNGEEMAAVRLAQQKSSYFEAMNAYCDLHPDDDLTKKLAYFLRMLKGFRAAAREGSLADLIWQIYRETGYFDFVGGLPGGKQRQANLRALYDRANQYETTSFRGLFRFLRFIERMQDKGKDLGAARALGEQEDVVRIMTIHKSKGLEFPVVFVAGLNKKFNTQDLSQSVLLHKELGLGTKYINPKLRISYPTIMQLAISRRMKMELLAEEMRVLYVALTRAKEKLVLVGTFDHVAKTVAQWAESIDQEEWLLPAYERMQAKSYFDWIGRAVIRHRDSNALHQLLDFPVHGRGEVYVDASKWQIKTLEASHYDEDGSQEQARQEERLAAIARYEEVDEQSPHKETIESILNWRYAHHDATVTMSKQSVSELKKQYQPNDEYSGQVLAKSFRSELAERPKFMQAKQMTAAERGTAMHLVMQHLPLQQAMTEERLKEWLLHMVERELLTSEQAATIDVTAIMTFLQTGIGKRLQQGTVMRELPFSLGISAQEAFAHWKGNATERVLIQGVIDCLLVEEDGYVLIDYKSDGITGRFIDGFEGAKDTLLQRYRVQLHLYSIAIERILGKPVKACFLYFFDGGHLVEVKKEKGGMIDETSSYR</sequence>
<evidence type="ECO:0000256" key="1">
    <source>
        <dbReference type="ARBA" id="ARBA00022722"/>
    </source>
</evidence>
<dbReference type="PROSITE" id="PS51198">
    <property type="entry name" value="UVRD_HELICASE_ATP_BIND"/>
    <property type="match status" value="1"/>
</dbReference>
<keyword evidence="8 13" id="KW-0238">DNA-binding</keyword>
<dbReference type="InterPro" id="IPR014152">
    <property type="entry name" value="AddA"/>
</dbReference>
<dbReference type="GO" id="GO:0005829">
    <property type="term" value="C:cytosol"/>
    <property type="evidence" value="ECO:0007669"/>
    <property type="project" value="TreeGrafter"/>
</dbReference>
<organism evidence="17 18">
    <name type="scientific">Fictibacillus macauensis ZFHKF-1</name>
    <dbReference type="NCBI Taxonomy" id="1196324"/>
    <lineage>
        <taxon>Bacteria</taxon>
        <taxon>Bacillati</taxon>
        <taxon>Bacillota</taxon>
        <taxon>Bacilli</taxon>
        <taxon>Bacillales</taxon>
        <taxon>Fictibacillaceae</taxon>
        <taxon>Fictibacillus</taxon>
    </lineage>
</organism>
<feature type="domain" description="UvrD-like helicase ATP-binding" evidence="15">
    <location>
        <begin position="10"/>
        <end position="482"/>
    </location>
</feature>
<dbReference type="SUPFAM" id="SSF52980">
    <property type="entry name" value="Restriction endonuclease-like"/>
    <property type="match status" value="1"/>
</dbReference>
<dbReference type="eggNOG" id="COG1074">
    <property type="taxonomic scope" value="Bacteria"/>
</dbReference>
<dbReference type="STRING" id="1196324.A374_14440"/>
<dbReference type="PANTHER" id="PTHR11070">
    <property type="entry name" value="UVRD / RECB / PCRA DNA HELICASE FAMILY MEMBER"/>
    <property type="match status" value="1"/>
</dbReference>
<evidence type="ECO:0000256" key="9">
    <source>
        <dbReference type="ARBA" id="ARBA00023204"/>
    </source>
</evidence>
<feature type="domain" description="UvrD-like helicase C-terminal" evidence="16">
    <location>
        <begin position="522"/>
        <end position="810"/>
    </location>
</feature>
<evidence type="ECO:0000256" key="2">
    <source>
        <dbReference type="ARBA" id="ARBA00022741"/>
    </source>
</evidence>
<comment type="catalytic activity">
    <reaction evidence="12 13">
        <text>ATP + H2O = ADP + phosphate + H(+)</text>
        <dbReference type="Rhea" id="RHEA:13065"/>
        <dbReference type="ChEBI" id="CHEBI:15377"/>
        <dbReference type="ChEBI" id="CHEBI:15378"/>
        <dbReference type="ChEBI" id="CHEBI:30616"/>
        <dbReference type="ChEBI" id="CHEBI:43474"/>
        <dbReference type="ChEBI" id="CHEBI:456216"/>
        <dbReference type="EC" id="5.6.2.4"/>
    </reaction>
</comment>
<dbReference type="Gene3D" id="1.10.274.50">
    <property type="match status" value="1"/>
</dbReference>
<dbReference type="InterPro" id="IPR011335">
    <property type="entry name" value="Restrct_endonuc-II-like"/>
</dbReference>
<dbReference type="InterPro" id="IPR038726">
    <property type="entry name" value="PDDEXK_AddAB-type"/>
</dbReference>
<dbReference type="HAMAP" id="MF_01451">
    <property type="entry name" value="AddA"/>
    <property type="match status" value="1"/>
</dbReference>
<dbReference type="Proteomes" id="UP000004080">
    <property type="component" value="Unassembled WGS sequence"/>
</dbReference>
<keyword evidence="2 13" id="KW-0547">Nucleotide-binding</keyword>
<dbReference type="PANTHER" id="PTHR11070:SF48">
    <property type="entry name" value="ATP-DEPENDENT HELICASE_NUCLEASE SUBUNIT A"/>
    <property type="match status" value="1"/>
</dbReference>
<keyword evidence="10 13" id="KW-0413">Isomerase</keyword>
<dbReference type="Pfam" id="PF12705">
    <property type="entry name" value="PDDEXK_1"/>
    <property type="match status" value="1"/>
</dbReference>
<evidence type="ECO:0000256" key="13">
    <source>
        <dbReference type="HAMAP-Rule" id="MF_01451"/>
    </source>
</evidence>
<keyword evidence="7 13" id="KW-0067">ATP-binding</keyword>
<dbReference type="GO" id="GO:0033202">
    <property type="term" value="C:DNA helicase complex"/>
    <property type="evidence" value="ECO:0007669"/>
    <property type="project" value="TreeGrafter"/>
</dbReference>
<comment type="cofactor">
    <cofactor evidence="13">
        <name>Mg(2+)</name>
        <dbReference type="ChEBI" id="CHEBI:18420"/>
    </cofactor>
</comment>
<feature type="binding site" evidence="14">
    <location>
        <begin position="31"/>
        <end position="38"/>
    </location>
    <ligand>
        <name>ATP</name>
        <dbReference type="ChEBI" id="CHEBI:30616"/>
    </ligand>
</feature>
<accession>I8IYJ2</accession>
<dbReference type="Pfam" id="PF13361">
    <property type="entry name" value="UvrD_C"/>
    <property type="match status" value="1"/>
</dbReference>
<evidence type="ECO:0000256" key="11">
    <source>
        <dbReference type="ARBA" id="ARBA00034617"/>
    </source>
</evidence>
<evidence type="ECO:0000259" key="15">
    <source>
        <dbReference type="PROSITE" id="PS51198"/>
    </source>
</evidence>
<comment type="caution">
    <text evidence="17">The sequence shown here is derived from an EMBL/GenBank/DDBJ whole genome shotgun (WGS) entry which is preliminary data.</text>
</comment>
<dbReference type="InterPro" id="IPR000212">
    <property type="entry name" value="DNA_helicase_UvrD/REP"/>
</dbReference>
<dbReference type="Gene3D" id="3.40.50.300">
    <property type="entry name" value="P-loop containing nucleotide triphosphate hydrolases"/>
    <property type="match status" value="4"/>
</dbReference>
<evidence type="ECO:0000259" key="16">
    <source>
        <dbReference type="PROSITE" id="PS51217"/>
    </source>
</evidence>
<dbReference type="InterPro" id="IPR014017">
    <property type="entry name" value="DNA_helicase_UvrD-like_C"/>
</dbReference>
<dbReference type="Pfam" id="PF00580">
    <property type="entry name" value="UvrD-helicase"/>
    <property type="match status" value="1"/>
</dbReference>
<evidence type="ECO:0000256" key="8">
    <source>
        <dbReference type="ARBA" id="ARBA00023125"/>
    </source>
</evidence>
<evidence type="ECO:0000256" key="6">
    <source>
        <dbReference type="ARBA" id="ARBA00022839"/>
    </source>
</evidence>
<dbReference type="PATRIC" id="fig|1196324.3.peg.2952"/>
<dbReference type="PROSITE" id="PS51217">
    <property type="entry name" value="UVRD_HELICASE_CTER"/>
    <property type="match status" value="1"/>
</dbReference>
<dbReference type="GO" id="GO:0003690">
    <property type="term" value="F:double-stranded DNA binding"/>
    <property type="evidence" value="ECO:0007669"/>
    <property type="project" value="UniProtKB-UniRule"/>
</dbReference>
<keyword evidence="1 13" id="KW-0540">Nuclease</keyword>
<dbReference type="Gene3D" id="3.90.320.10">
    <property type="match status" value="1"/>
</dbReference>
<keyword evidence="6 13" id="KW-0269">Exonuclease</keyword>
<evidence type="ECO:0000256" key="10">
    <source>
        <dbReference type="ARBA" id="ARBA00023235"/>
    </source>
</evidence>
<dbReference type="EC" id="5.6.2.4" evidence="13"/>
<dbReference type="InterPro" id="IPR027417">
    <property type="entry name" value="P-loop_NTPase"/>
</dbReference>
<protein>
    <recommendedName>
        <fullName evidence="13">ATP-dependent helicase/nuclease subunit A</fullName>
        <ecNumber evidence="13">3.1.-.-</ecNumber>
        <ecNumber evidence="13">5.6.2.4</ecNumber>
    </recommendedName>
    <alternativeName>
        <fullName evidence="13">ATP-dependent helicase/nuclease AddA</fullName>
    </alternativeName>
    <alternativeName>
        <fullName evidence="13">DNA 3'-5' helicase AddA</fullName>
    </alternativeName>
</protein>
<evidence type="ECO:0000256" key="4">
    <source>
        <dbReference type="ARBA" id="ARBA00022801"/>
    </source>
</evidence>
<dbReference type="GO" id="GO:0000724">
    <property type="term" value="P:double-strand break repair via homologous recombination"/>
    <property type="evidence" value="ECO:0007669"/>
    <property type="project" value="UniProtKB-UniRule"/>
</dbReference>
<evidence type="ECO:0000256" key="14">
    <source>
        <dbReference type="PROSITE-ProRule" id="PRU00560"/>
    </source>
</evidence>
<dbReference type="InterPro" id="IPR014016">
    <property type="entry name" value="UvrD-like_ATP-bd"/>
</dbReference>
<evidence type="ECO:0000313" key="17">
    <source>
        <dbReference type="EMBL" id="EIT84536.1"/>
    </source>
</evidence>
<keyword evidence="3 13" id="KW-0227">DNA damage</keyword>
<dbReference type="NCBIfam" id="TIGR02785">
    <property type="entry name" value="addA_Gpos"/>
    <property type="match status" value="1"/>
</dbReference>
<dbReference type="CDD" id="cd18807">
    <property type="entry name" value="SF1_C_UvrD"/>
    <property type="match status" value="1"/>
</dbReference>
<evidence type="ECO:0000256" key="5">
    <source>
        <dbReference type="ARBA" id="ARBA00022806"/>
    </source>
</evidence>
<dbReference type="GO" id="GO:0043138">
    <property type="term" value="F:3'-5' DNA helicase activity"/>
    <property type="evidence" value="ECO:0007669"/>
    <property type="project" value="UniProtKB-UniRule"/>
</dbReference>
<evidence type="ECO:0000256" key="3">
    <source>
        <dbReference type="ARBA" id="ARBA00022763"/>
    </source>
</evidence>
<comment type="subunit">
    <text evidence="13">Heterodimer of AddA and AddB/RexB.</text>
</comment>
<reference evidence="17 18" key="1">
    <citation type="journal article" date="2012" name="J. Bacteriol.">
        <title>Genome of Bacillus macauensis ZFHKF-1, a Long-Chain-Forming Bacterium.</title>
        <authorList>
            <person name="Cai L."/>
            <person name="Zhang T."/>
        </authorList>
    </citation>
    <scope>NUCLEOTIDE SEQUENCE [LARGE SCALE GENOMIC DNA]</scope>
    <source>
        <strain evidence="17 18">ZFHKF-1</strain>
    </source>
</reference>
<evidence type="ECO:0000256" key="7">
    <source>
        <dbReference type="ARBA" id="ARBA00022840"/>
    </source>
</evidence>
<dbReference type="FunFam" id="3.40.50.300:FF:001236">
    <property type="entry name" value="ATP-dependent helicase/nuclease subunit A"/>
    <property type="match status" value="1"/>
</dbReference>
<comment type="catalytic activity">
    <reaction evidence="11 13">
        <text>Couples ATP hydrolysis with the unwinding of duplex DNA by translocating in the 3'-5' direction.</text>
        <dbReference type="EC" id="5.6.2.4"/>
    </reaction>
</comment>
<comment type="similarity">
    <text evidence="13">Belongs to the helicase family. AddA subfamily.</text>
</comment>
<evidence type="ECO:0000313" key="18">
    <source>
        <dbReference type="Proteomes" id="UP000004080"/>
    </source>
</evidence>
<keyword evidence="9 13" id="KW-0234">DNA repair</keyword>
<dbReference type="EC" id="3.1.-.-" evidence="13"/>
<dbReference type="CDD" id="cd17932">
    <property type="entry name" value="DEXQc_UvrD"/>
    <property type="match status" value="2"/>
</dbReference>
<dbReference type="InterPro" id="IPR011604">
    <property type="entry name" value="PDDEXK-like_dom_sf"/>
</dbReference>
<dbReference type="GO" id="GO:0008408">
    <property type="term" value="F:3'-5' exonuclease activity"/>
    <property type="evidence" value="ECO:0007669"/>
    <property type="project" value="UniProtKB-UniRule"/>
</dbReference>
<comment type="function">
    <text evidence="13">The heterodimer acts as both an ATP-dependent DNA helicase and an ATP-dependent, dual-direction single-stranded exonuclease. Recognizes the chi site generating a DNA molecule suitable for the initiation of homologous recombination. The AddA nuclease domain is required for chi fragment generation; this subunit has the helicase and 3' -&gt; 5' nuclease activities.</text>
</comment>
<evidence type="ECO:0000256" key="12">
    <source>
        <dbReference type="ARBA" id="ARBA00048988"/>
    </source>
</evidence>
<name>I8IYJ2_9BACL</name>
<dbReference type="GO" id="GO:0016887">
    <property type="term" value="F:ATP hydrolysis activity"/>
    <property type="evidence" value="ECO:0007669"/>
    <property type="project" value="RHEA"/>
</dbReference>
<proteinExistence type="inferred from homology"/>
<dbReference type="GO" id="GO:0005524">
    <property type="term" value="F:ATP binding"/>
    <property type="evidence" value="ECO:0007669"/>
    <property type="project" value="UniProtKB-UniRule"/>
</dbReference>
<gene>
    <name evidence="13" type="primary">addA</name>
    <name evidence="17" type="ORF">A374_14440</name>
</gene>
<dbReference type="SUPFAM" id="SSF52540">
    <property type="entry name" value="P-loop containing nucleoside triphosphate hydrolases"/>
    <property type="match status" value="1"/>
</dbReference>
<dbReference type="AlphaFoldDB" id="I8IYJ2"/>
<keyword evidence="18" id="KW-1185">Reference proteome</keyword>
<keyword evidence="4 13" id="KW-0378">Hydrolase</keyword>
<keyword evidence="5 13" id="KW-0347">Helicase</keyword>